<dbReference type="PROSITE" id="PS50005">
    <property type="entry name" value="TPR"/>
    <property type="match status" value="7"/>
</dbReference>
<dbReference type="Pfam" id="PF13181">
    <property type="entry name" value="TPR_8"/>
    <property type="match status" value="4"/>
</dbReference>
<keyword evidence="4" id="KW-1185">Reference proteome</keyword>
<dbReference type="Gene3D" id="1.25.40.10">
    <property type="entry name" value="Tetratricopeptide repeat domain"/>
    <property type="match status" value="4"/>
</dbReference>
<dbReference type="PANTHER" id="PTHR12558:SF13">
    <property type="entry name" value="CELL DIVISION CYCLE PROTEIN 27 HOMOLOG"/>
    <property type="match status" value="1"/>
</dbReference>
<protein>
    <submittedName>
        <fullName evidence="3">Tetratricopeptide repeat protein</fullName>
    </submittedName>
</protein>
<evidence type="ECO:0000313" key="4">
    <source>
        <dbReference type="Proteomes" id="UP000282759"/>
    </source>
</evidence>
<dbReference type="InterPro" id="IPR011600">
    <property type="entry name" value="Pept_C14_caspase"/>
</dbReference>
<gene>
    <name evidence="3" type="ORF">EOD41_14320</name>
</gene>
<evidence type="ECO:0000313" key="3">
    <source>
        <dbReference type="EMBL" id="RVU00131.1"/>
    </source>
</evidence>
<feature type="repeat" description="TPR" evidence="1">
    <location>
        <begin position="880"/>
        <end position="913"/>
    </location>
</feature>
<feature type="repeat" description="TPR" evidence="1">
    <location>
        <begin position="566"/>
        <end position="599"/>
    </location>
</feature>
<dbReference type="Pfam" id="PF00656">
    <property type="entry name" value="Peptidase_C14"/>
    <property type="match status" value="1"/>
</dbReference>
<dbReference type="InterPro" id="IPR011990">
    <property type="entry name" value="TPR-like_helical_dom_sf"/>
</dbReference>
<dbReference type="AlphaFoldDB" id="A0A3S2Y277"/>
<dbReference type="SUPFAM" id="SSF52129">
    <property type="entry name" value="Caspase-like"/>
    <property type="match status" value="1"/>
</dbReference>
<comment type="caution">
    <text evidence="3">The sequence shown here is derived from an EMBL/GenBank/DDBJ whole genome shotgun (WGS) entry which is preliminary data.</text>
</comment>
<name>A0A3S2Y277_9SPHI</name>
<feature type="repeat" description="TPR" evidence="1">
    <location>
        <begin position="846"/>
        <end position="879"/>
    </location>
</feature>
<evidence type="ECO:0000256" key="1">
    <source>
        <dbReference type="PROSITE-ProRule" id="PRU00339"/>
    </source>
</evidence>
<dbReference type="InterPro" id="IPR019734">
    <property type="entry name" value="TPR_rpt"/>
</dbReference>
<sequence>MNRFRLYCTRIFKISFCIFFLITNLITPSRAQEGIKGFGNAKTTGANTSVKGNTYAIIAGITPYPYIKPLQYGAEDAELFRDFLMSPAGGGLKLNDNIFFKENAEVKWLPWLTEAQGWLKKKNLTENDRLFIYFSGHGDAYEDDYFLLTYDCNPQNDPNLYKATALNMDYLKKGLVLPPLRKGVQVILILDACRSNELPGGVAGLKKFVELAVEPNAIYPGELQMLSTEAGTESYEHSKVGNGHGLFTYYLIDALYGAADIEGEAANNNGKVEFEELSSWVRNKVRKDAMLYFKKEQRPVFKPVEKYSEVISVVDKNSYEAWVKNKELSKLSGTGEMLAINKKSTGGKAGAAGAKVDTVLLSVYNKFIAAIKAETLIGENSAETFYDQMLKQWPNNTITEDARYDLAGELLDFGQQKINLYLSGKGFAQLHSLEERMKKDNIKGGEVDKGILPEGARQLSKMKMVVNTTFSKAAQMMEKATTLLKDEPTLLEAVYPKLYFLKAAAVNNSENKTKLREGVKYARKAMALDKNAAYNYNMMGMLLADLDDDSCEYYYKKAIQLAPKWAYPVNGLGLYYFDNGKTNLALQYYTQAFALDTLNSFVSQNLGSVHHTLNHIDSAKYYYYKALKINDCESTANGNLGSLFIDSIDLGKPTAKHYTQLALSYLKKSLKCNINNTWTYRRLAYLFAKINKPDSAIFYLQKGVEANPEVALAHRNLADELLLQKDTVGAEKEYLAAYKADPDDVAGHLLLGDFYNKTGNRTKAMDVFTDVAKKHPEEAEAYNYMGIAYHKTDLKKALQYYLKAAEIDPGQAYIQSNIGNTYSSLKDTVLAKKYYAKAIEIDSGYIPAYQGWGSMYIKSNQYNKAFPYYMKAYKLDKDNLTTNYNIGHMYRMQDMYDEAIPYYEKTIQLDPNDPDPYHAMGMIFHGKKDLDKAAMYFEKAVKLDSIDSDYYWHLANVNYSRGYQSDKKGDKQTGNKYYDLAIVQFTKGSKLTTTPTDYFAKVGGIYFYKEGAERAVLYYTDLIKQYPQYSAEIYNYTGNIYRSMANDYLPAITYYKKALEFKQTEEIYTGLGYSYLYSGQIAPAIGAFNKSIDLMPNSADCYYNLACAYSIQKNAVKVIQTLDMAFAKGYKNYDHFMEDSDLTFARQLAEFGPLVKKYFPGK</sequence>
<dbReference type="SMART" id="SM00671">
    <property type="entry name" value="SEL1"/>
    <property type="match status" value="6"/>
</dbReference>
<dbReference type="PROSITE" id="PS50293">
    <property type="entry name" value="TPR_REGION"/>
    <property type="match status" value="1"/>
</dbReference>
<dbReference type="SUPFAM" id="SSF81901">
    <property type="entry name" value="HCP-like"/>
    <property type="match status" value="1"/>
</dbReference>
<dbReference type="Pfam" id="PF13432">
    <property type="entry name" value="TPR_16"/>
    <property type="match status" value="2"/>
</dbReference>
<dbReference type="Gene3D" id="3.40.50.1460">
    <property type="match status" value="1"/>
</dbReference>
<proteinExistence type="predicted"/>
<feature type="repeat" description="TPR" evidence="1">
    <location>
        <begin position="745"/>
        <end position="778"/>
    </location>
</feature>
<dbReference type="GO" id="GO:0004197">
    <property type="term" value="F:cysteine-type endopeptidase activity"/>
    <property type="evidence" value="ECO:0007669"/>
    <property type="project" value="InterPro"/>
</dbReference>
<keyword evidence="1" id="KW-0802">TPR repeat</keyword>
<reference evidence="3 4" key="1">
    <citation type="submission" date="2019-01" db="EMBL/GenBank/DDBJ databases">
        <authorList>
            <person name="Chen W.-M."/>
        </authorList>
    </citation>
    <scope>NUCLEOTIDE SEQUENCE [LARGE SCALE GENOMIC DNA]</scope>
    <source>
        <strain evidence="3 4">YBJ-36</strain>
    </source>
</reference>
<dbReference type="InterPro" id="IPR006597">
    <property type="entry name" value="Sel1-like"/>
</dbReference>
<dbReference type="RefSeq" id="WP_127706087.1">
    <property type="nucleotide sequence ID" value="NZ_SACK01000006.1"/>
</dbReference>
<feature type="repeat" description="TPR" evidence="1">
    <location>
        <begin position="914"/>
        <end position="947"/>
    </location>
</feature>
<feature type="domain" description="Peptidase C14 caspase" evidence="2">
    <location>
        <begin position="55"/>
        <end position="302"/>
    </location>
</feature>
<dbReference type="SUPFAM" id="SSF48452">
    <property type="entry name" value="TPR-like"/>
    <property type="match status" value="2"/>
</dbReference>
<dbReference type="InterPro" id="IPR029030">
    <property type="entry name" value="Caspase-like_dom_sf"/>
</dbReference>
<dbReference type="SMART" id="SM00028">
    <property type="entry name" value="TPR"/>
    <property type="match status" value="15"/>
</dbReference>
<feature type="repeat" description="TPR" evidence="1">
    <location>
        <begin position="779"/>
        <end position="811"/>
    </location>
</feature>
<dbReference type="Pfam" id="PF00515">
    <property type="entry name" value="TPR_1"/>
    <property type="match status" value="1"/>
</dbReference>
<dbReference type="NCBIfam" id="NF047558">
    <property type="entry name" value="TPR_END_plus"/>
    <property type="match status" value="1"/>
</dbReference>
<dbReference type="GO" id="GO:0006508">
    <property type="term" value="P:proteolysis"/>
    <property type="evidence" value="ECO:0007669"/>
    <property type="project" value="InterPro"/>
</dbReference>
<dbReference type="EMBL" id="SACK01000006">
    <property type="protein sequence ID" value="RVU00131.1"/>
    <property type="molecule type" value="Genomic_DNA"/>
</dbReference>
<dbReference type="OrthoDB" id="739506at2"/>
<dbReference type="PANTHER" id="PTHR12558">
    <property type="entry name" value="CELL DIVISION CYCLE 16,23,27"/>
    <property type="match status" value="1"/>
</dbReference>
<dbReference type="Proteomes" id="UP000282759">
    <property type="component" value="Unassembled WGS sequence"/>
</dbReference>
<evidence type="ECO:0000259" key="2">
    <source>
        <dbReference type="Pfam" id="PF00656"/>
    </source>
</evidence>
<accession>A0A3S2Y277</accession>
<organism evidence="3 4">
    <name type="scientific">Mucilaginibacter limnophilus</name>
    <dbReference type="NCBI Taxonomy" id="1932778"/>
    <lineage>
        <taxon>Bacteria</taxon>
        <taxon>Pseudomonadati</taxon>
        <taxon>Bacteroidota</taxon>
        <taxon>Sphingobacteriia</taxon>
        <taxon>Sphingobacteriales</taxon>
        <taxon>Sphingobacteriaceae</taxon>
        <taxon>Mucilaginibacter</taxon>
    </lineage>
</organism>
<feature type="repeat" description="TPR" evidence="1">
    <location>
        <begin position="1065"/>
        <end position="1098"/>
    </location>
</feature>